<evidence type="ECO:0000313" key="1">
    <source>
        <dbReference type="EMBL" id="QAS68848.1"/>
    </source>
</evidence>
<proteinExistence type="predicted"/>
<protein>
    <submittedName>
        <fullName evidence="1">Uncharacterized protein</fullName>
    </submittedName>
</protein>
<evidence type="ECO:0000313" key="2">
    <source>
        <dbReference type="Proteomes" id="UP000289930"/>
    </source>
</evidence>
<sequence length="54" mass="6181">MCKLDDCSRYPPKHVPIHPPHATGRVSDRAYNTVVFGYSFRGKTLTTRETNVYP</sequence>
<dbReference type="EMBL" id="MG550112">
    <property type="protein sequence ID" value="QAS68848.1"/>
    <property type="molecule type" value="Genomic_DNA"/>
</dbReference>
<organism evidence="1">
    <name type="scientific">Haloferax tailed virus 1</name>
    <name type="common">HFTV1</name>
    <dbReference type="NCBI Taxonomy" id="2507575"/>
    <lineage>
        <taxon>Viruses</taxon>
        <taxon>Duplodnaviria</taxon>
        <taxon>Heunggongvirae</taxon>
        <taxon>Uroviricota</taxon>
        <taxon>Caudoviricetes</taxon>
        <taxon>Kirjokansivirales</taxon>
        <taxon>Haloferuviridae</taxon>
        <taxon>Retbasiphovirus</taxon>
        <taxon>Retbasiphovirus hantatum</taxon>
        <taxon>Retbasiphovirus HFTV1</taxon>
    </lineage>
</organism>
<accession>A0A410N6R9</accession>
<dbReference type="Proteomes" id="UP000289930">
    <property type="component" value="Segment"/>
</dbReference>
<name>A0A410N6R9_HFTV1</name>
<reference evidence="1" key="1">
    <citation type="journal article" date="2019" name="Environ. Microbiol.">
        <title>Novel haloarchaeal viruses from Lake Retba infecting Haloferax and Halorubrum species.</title>
        <authorList>
            <person name="Mizuno C.M."/>
            <person name="Prajapati B."/>
            <person name="Lucas-Staat S."/>
            <person name="Sime-Ngando T."/>
            <person name="Forterre P."/>
            <person name="Bamford D.H."/>
            <person name="Prangishvili D."/>
            <person name="Krupovic M."/>
            <person name="Oksanen H.M."/>
        </authorList>
    </citation>
    <scope>NUCLEOTIDE SEQUENCE</scope>
</reference>
<gene>
    <name evidence="1" type="ORF">HFTV1-gp15</name>
</gene>
<keyword evidence="2" id="KW-1185">Reference proteome</keyword>